<dbReference type="InterPro" id="IPR012334">
    <property type="entry name" value="Pectin_lyas_fold"/>
</dbReference>
<feature type="chain" id="PRO_5003990887" description="Right handed beta helix domain-containing protein" evidence="2">
    <location>
        <begin position="23"/>
        <end position="944"/>
    </location>
</feature>
<dbReference type="Proteomes" id="UP000011083">
    <property type="component" value="Unassembled WGS sequence"/>
</dbReference>
<evidence type="ECO:0000313" key="4">
    <source>
        <dbReference type="EMBL" id="ELR22027.1"/>
    </source>
</evidence>
<evidence type="ECO:0000256" key="2">
    <source>
        <dbReference type="SAM" id="SignalP"/>
    </source>
</evidence>
<evidence type="ECO:0000313" key="5">
    <source>
        <dbReference type="Proteomes" id="UP000011083"/>
    </source>
</evidence>
<feature type="domain" description="Right handed beta helix" evidence="3">
    <location>
        <begin position="114"/>
        <end position="283"/>
    </location>
</feature>
<dbReference type="EMBL" id="KB007890">
    <property type="protein sequence ID" value="ELR22027.1"/>
    <property type="molecule type" value="Genomic_DNA"/>
</dbReference>
<dbReference type="GeneID" id="14922947"/>
<evidence type="ECO:0000256" key="1">
    <source>
        <dbReference type="SAM" id="MobiDB-lite"/>
    </source>
</evidence>
<name>L8H9W4_ACACF</name>
<dbReference type="SMART" id="SM00710">
    <property type="entry name" value="PbH1"/>
    <property type="match status" value="11"/>
</dbReference>
<dbReference type="RefSeq" id="XP_004348485.1">
    <property type="nucleotide sequence ID" value="XM_004348435.1"/>
</dbReference>
<gene>
    <name evidence="4" type="ORF">ACA1_157590</name>
</gene>
<dbReference type="OrthoDB" id="10031554at2759"/>
<dbReference type="Pfam" id="PF13229">
    <property type="entry name" value="Beta_helix"/>
    <property type="match status" value="2"/>
</dbReference>
<accession>L8H9W4</accession>
<organism evidence="4 5">
    <name type="scientific">Acanthamoeba castellanii (strain ATCC 30010 / Neff)</name>
    <dbReference type="NCBI Taxonomy" id="1257118"/>
    <lineage>
        <taxon>Eukaryota</taxon>
        <taxon>Amoebozoa</taxon>
        <taxon>Discosea</taxon>
        <taxon>Longamoebia</taxon>
        <taxon>Centramoebida</taxon>
        <taxon>Acanthamoebidae</taxon>
        <taxon>Acanthamoeba</taxon>
    </lineage>
</organism>
<dbReference type="InterPro" id="IPR039448">
    <property type="entry name" value="Beta_helix"/>
</dbReference>
<feature type="domain" description="Right handed beta helix" evidence="3">
    <location>
        <begin position="627"/>
        <end position="796"/>
    </location>
</feature>
<feature type="compositionally biased region" description="Low complexity" evidence="1">
    <location>
        <begin position="440"/>
        <end position="535"/>
    </location>
</feature>
<dbReference type="InterPro" id="IPR011050">
    <property type="entry name" value="Pectin_lyase_fold/virulence"/>
</dbReference>
<dbReference type="Gene3D" id="2.160.20.10">
    <property type="entry name" value="Single-stranded right-handed beta-helix, Pectin lyase-like"/>
    <property type="match status" value="2"/>
</dbReference>
<dbReference type="STRING" id="1257118.L8H9W4"/>
<keyword evidence="5" id="KW-1185">Reference proteome</keyword>
<dbReference type="SUPFAM" id="SSF51126">
    <property type="entry name" value="Pectin lyase-like"/>
    <property type="match status" value="2"/>
</dbReference>
<dbReference type="VEuPathDB" id="AmoebaDB:ACA1_157590"/>
<proteinExistence type="predicted"/>
<evidence type="ECO:0000259" key="3">
    <source>
        <dbReference type="Pfam" id="PF13229"/>
    </source>
</evidence>
<feature type="signal peptide" evidence="2">
    <location>
        <begin position="1"/>
        <end position="22"/>
    </location>
</feature>
<sequence length="944" mass="98721">MHKFVGAVLALILCLAVGMSSGATYYLYPDNAGWSTTLSSLQAGDTAIFAAGTYTLTGYYALNLAGTAAAPIVVKGAGAGQTIIRQQSTVQNIVNMVGQYFSFYNMSFTGGSRGVRLGPQSASYVTFEGVQIYHTQATAFSANDAGAVYSNLVLRRMEVYDTGSETGECFYLGCNNDACQVRDSLVELNYCHDTATAQAGYGSGIQLKTGSYRNIIRDNVIYNTGAPGILIYDDYQRGVNLVEGNVIVGTQDAGIQLSSGAIIRNNIVVGAAGYGIFLANNQNQQSGVFHDVQIVHNTVYNSGAADLYLRALSGSQFVIANNAFLSSSNAFAVQTQTNTVWLKNAYVSGSAPPGVPSTGVFQVTAGAVINAGANNFYPSVGSPLINAGSTAYPSPATRDYNGSPRTGSTPTVGAFTYTTSTNPGAAIARGFKTLIGSAPAASASSVPSASRTPSSTPTRTPTRTPSPSTSKVVAPSATRTPTATPTRTPTRTPSPSTSKVVAPSPSRTPTATPTRSPTRTPTRTPSPSTSKSPSTGNTYYLTPTSAWTTTIGTLQAGDTAILAAGTYTLNGYWALNLVGSASAKIKIKGAGTGQTIIRQLSTAQNILNVQGQHFGFYDLDFTGGSRGIRLGTQSTSYATFDNVRIYSTQSTAFSANDAGAVYSNLVLRRMEVFDTGYDTSECFYLGCNNDACQVRDSLVERNYCHDTTNAVAGFGSGVQIKTGSYNNIVRDNVFYNVNAPGVLLYSDYQRGANLVEGNVIINSGDNGIQVSSGALIRNNIIVGAAGYGIFLANNQNQQSGVYSNVQIVHNTIYNSGYVDLYLPALSGSQFVVANNAFLSANAFAVQTQTNTVWLKNAYVGSTPAGVPSTGVFQVTTGAVTNAAANNFYPSATSALKNAGSAAYTAPATKDFNNTPRSNTTPTVGAYEYTTTTNPGPAIGPGFKF</sequence>
<reference evidence="4 5" key="1">
    <citation type="journal article" date="2013" name="Genome Biol.">
        <title>Genome of Acanthamoeba castellanii highlights extensive lateral gene transfer and early evolution of tyrosine kinase signaling.</title>
        <authorList>
            <person name="Clarke M."/>
            <person name="Lohan A.J."/>
            <person name="Liu B."/>
            <person name="Lagkouvardos I."/>
            <person name="Roy S."/>
            <person name="Zafar N."/>
            <person name="Bertelli C."/>
            <person name="Schilde C."/>
            <person name="Kianianmomeni A."/>
            <person name="Burglin T.R."/>
            <person name="Frech C."/>
            <person name="Turcotte B."/>
            <person name="Kopec K.O."/>
            <person name="Synnott J.M."/>
            <person name="Choo C."/>
            <person name="Paponov I."/>
            <person name="Finkler A."/>
            <person name="Soon Heng Tan C."/>
            <person name="Hutchins A.P."/>
            <person name="Weinmeier T."/>
            <person name="Rattei T."/>
            <person name="Chu J.S."/>
            <person name="Gimenez G."/>
            <person name="Irimia M."/>
            <person name="Rigden D.J."/>
            <person name="Fitzpatrick D.A."/>
            <person name="Lorenzo-Morales J."/>
            <person name="Bateman A."/>
            <person name="Chiu C.H."/>
            <person name="Tang P."/>
            <person name="Hegemann P."/>
            <person name="Fromm H."/>
            <person name="Raoult D."/>
            <person name="Greub G."/>
            <person name="Miranda-Saavedra D."/>
            <person name="Chen N."/>
            <person name="Nash P."/>
            <person name="Ginger M.L."/>
            <person name="Horn M."/>
            <person name="Schaap P."/>
            <person name="Caler L."/>
            <person name="Loftus B."/>
        </authorList>
    </citation>
    <scope>NUCLEOTIDE SEQUENCE [LARGE SCALE GENOMIC DNA]</scope>
    <source>
        <strain evidence="4 5">Neff</strain>
    </source>
</reference>
<dbReference type="KEGG" id="acan:ACA1_157590"/>
<protein>
    <recommendedName>
        <fullName evidence="3">Right handed beta helix domain-containing protein</fullName>
    </recommendedName>
</protein>
<dbReference type="AlphaFoldDB" id="L8H9W4"/>
<feature type="region of interest" description="Disordered" evidence="1">
    <location>
        <begin position="440"/>
        <end position="537"/>
    </location>
</feature>
<dbReference type="InterPro" id="IPR006626">
    <property type="entry name" value="PbH1"/>
</dbReference>
<keyword evidence="2" id="KW-0732">Signal</keyword>